<proteinExistence type="predicted"/>
<name>A0A0F9M688_9ZZZZ</name>
<organism evidence="2">
    <name type="scientific">marine sediment metagenome</name>
    <dbReference type="NCBI Taxonomy" id="412755"/>
    <lineage>
        <taxon>unclassified sequences</taxon>
        <taxon>metagenomes</taxon>
        <taxon>ecological metagenomes</taxon>
    </lineage>
</organism>
<feature type="compositionally biased region" description="Basic and acidic residues" evidence="1">
    <location>
        <begin position="86"/>
        <end position="97"/>
    </location>
</feature>
<accession>A0A0F9M688</accession>
<evidence type="ECO:0000256" key="1">
    <source>
        <dbReference type="SAM" id="MobiDB-lite"/>
    </source>
</evidence>
<reference evidence="2" key="1">
    <citation type="journal article" date="2015" name="Nature">
        <title>Complex archaea that bridge the gap between prokaryotes and eukaryotes.</title>
        <authorList>
            <person name="Spang A."/>
            <person name="Saw J.H."/>
            <person name="Jorgensen S.L."/>
            <person name="Zaremba-Niedzwiedzka K."/>
            <person name="Martijn J."/>
            <person name="Lind A.E."/>
            <person name="van Eijk R."/>
            <person name="Schleper C."/>
            <person name="Guy L."/>
            <person name="Ettema T.J."/>
        </authorList>
    </citation>
    <scope>NUCLEOTIDE SEQUENCE</scope>
</reference>
<dbReference type="EMBL" id="LAZR01005285">
    <property type="protein sequence ID" value="KKN01234.1"/>
    <property type="molecule type" value="Genomic_DNA"/>
</dbReference>
<feature type="region of interest" description="Disordered" evidence="1">
    <location>
        <begin position="73"/>
        <end position="97"/>
    </location>
</feature>
<gene>
    <name evidence="2" type="ORF">LCGC14_1129980</name>
</gene>
<sequence length="97" mass="10930">MIDTDAIFKFKIGQWVRPVGTVLPDGKGCRWPATGETRYVVQECHLQQCHGGVQLIYRCKVIHRDGGTTAGLWDFTEPQLDPSRSYTDDPKPEKPDA</sequence>
<evidence type="ECO:0000313" key="2">
    <source>
        <dbReference type="EMBL" id="KKN01234.1"/>
    </source>
</evidence>
<protein>
    <submittedName>
        <fullName evidence="2">Uncharacterized protein</fullName>
    </submittedName>
</protein>
<comment type="caution">
    <text evidence="2">The sequence shown here is derived from an EMBL/GenBank/DDBJ whole genome shotgun (WGS) entry which is preliminary data.</text>
</comment>
<dbReference type="AlphaFoldDB" id="A0A0F9M688"/>